<evidence type="ECO:0000259" key="1">
    <source>
        <dbReference type="PROSITE" id="PS51094"/>
    </source>
</evidence>
<dbReference type="Pfam" id="PF00359">
    <property type="entry name" value="PTS_EIIA_2"/>
    <property type="match status" value="1"/>
</dbReference>
<keyword evidence="3" id="KW-1185">Reference proteome</keyword>
<dbReference type="CDD" id="cd00211">
    <property type="entry name" value="PTS_IIA_fru"/>
    <property type="match status" value="1"/>
</dbReference>
<comment type="caution">
    <text evidence="2">The sequence shown here is derived from an EMBL/GenBank/DDBJ whole genome shotgun (WGS) entry which is preliminary data.</text>
</comment>
<dbReference type="Gene3D" id="3.40.930.10">
    <property type="entry name" value="Mannitol-specific EII, Chain A"/>
    <property type="match status" value="1"/>
</dbReference>
<feature type="domain" description="PTS EIIA type-2" evidence="1">
    <location>
        <begin position="6"/>
        <end position="153"/>
    </location>
</feature>
<dbReference type="PANTHER" id="PTHR47738:SF3">
    <property type="entry name" value="PHOSPHOTRANSFERASE SYSTEM MANNITOL_FRUCTOSE-SPECIFIC IIA DOMAIN CONTAINING PROTEIN"/>
    <property type="match status" value="1"/>
</dbReference>
<evidence type="ECO:0000313" key="3">
    <source>
        <dbReference type="Proteomes" id="UP000002939"/>
    </source>
</evidence>
<reference evidence="2" key="1">
    <citation type="submission" date="2009-09" db="EMBL/GenBank/DDBJ databases">
        <authorList>
            <consortium name="The Broad Institute Genome Sequencing Platform"/>
            <person name="Ward D."/>
            <person name="Feldgarden M."/>
            <person name="Earl A."/>
            <person name="Young S.K."/>
            <person name="Zeng Q."/>
            <person name="Koehrsen M."/>
            <person name="Alvarado L."/>
            <person name="Berlin A."/>
            <person name="Bochicchio J."/>
            <person name="Borenstein D."/>
            <person name="Chapman S.B."/>
            <person name="Chen Z."/>
            <person name="Engels R."/>
            <person name="Freedman E."/>
            <person name="Gellesch M."/>
            <person name="Goldberg J."/>
            <person name="Griggs A."/>
            <person name="Gujja S."/>
            <person name="Heilman E."/>
            <person name="Heiman D."/>
            <person name="Hepburn T."/>
            <person name="Howarth C."/>
            <person name="Jen D."/>
            <person name="Larson L."/>
            <person name="Lewis B."/>
            <person name="Mehta T."/>
            <person name="Park D."/>
            <person name="Pearson M."/>
            <person name="Roberts A."/>
            <person name="Saif S."/>
            <person name="Shea T."/>
            <person name="Shenoy N."/>
            <person name="Sisk P."/>
            <person name="Stolte C."/>
            <person name="Sykes S."/>
            <person name="Thomson T."/>
            <person name="Walk T."/>
            <person name="White J."/>
            <person name="Yandava C."/>
            <person name="Sibley C.D."/>
            <person name="Field T.R."/>
            <person name="Grinwis M."/>
            <person name="Eshaghurshan C.S."/>
            <person name="Surette M.G."/>
            <person name="Haas B."/>
            <person name="Nusbaum C."/>
            <person name="Birren B."/>
        </authorList>
    </citation>
    <scope>NUCLEOTIDE SEQUENCE [LARGE SCALE GENOMIC DNA]</scope>
    <source>
        <strain evidence="2">ATCC 700633</strain>
    </source>
</reference>
<evidence type="ECO:0000313" key="2">
    <source>
        <dbReference type="EMBL" id="EEW92543.1"/>
    </source>
</evidence>
<dbReference type="EMBL" id="ACRF02000003">
    <property type="protein sequence ID" value="EEW92543.1"/>
    <property type="molecule type" value="Genomic_DNA"/>
</dbReference>
<name>D0BN53_9LACT</name>
<dbReference type="PANTHER" id="PTHR47738">
    <property type="entry name" value="PTS SYSTEM FRUCTOSE-LIKE EIIA COMPONENT-RELATED"/>
    <property type="match status" value="1"/>
</dbReference>
<dbReference type="AlphaFoldDB" id="D0BN53"/>
<dbReference type="HOGENOM" id="CLU_072531_6_0_9"/>
<dbReference type="STRING" id="626369.HMPREF0446_01388"/>
<reference evidence="2" key="2">
    <citation type="submission" date="2011-10" db="EMBL/GenBank/DDBJ databases">
        <title>The Genome Sequence of Granulicatella elegans ATCC 700633.</title>
        <authorList>
            <consortium name="The Broad Institute Genome Sequencing Platform"/>
            <consortium name="The Broad Institute Genome Sequencing Center for Infectious Disease"/>
            <person name="Earl A."/>
            <person name="Ward D."/>
            <person name="Feldgarden M."/>
            <person name="Gevers D."/>
            <person name="Sibley C.D."/>
            <person name="Field T.R."/>
            <person name="Grinwis M."/>
            <person name="Eshaghurshan C.S."/>
            <person name="Surette M.G."/>
            <person name="Young S.K."/>
            <person name="Zeng Q."/>
            <person name="Gargeya S."/>
            <person name="Fitzgerald M."/>
            <person name="Haas B."/>
            <person name="Abouelleil A."/>
            <person name="Alvarado L."/>
            <person name="Arachchi H.M."/>
            <person name="Berlin A."/>
            <person name="Brown A."/>
            <person name="Chapman S.B."/>
            <person name="Chen Z."/>
            <person name="Dunbar C."/>
            <person name="Freedman E."/>
            <person name="Gearin G."/>
            <person name="Goldberg J."/>
            <person name="Griggs A."/>
            <person name="Gujja S."/>
            <person name="Heiman D."/>
            <person name="Howarth C."/>
            <person name="Larson L."/>
            <person name="Lui A."/>
            <person name="MacDonald P.J.P."/>
            <person name="Montmayeur A."/>
            <person name="Murphy C."/>
            <person name="Neiman D."/>
            <person name="Pearson M."/>
            <person name="Priest M."/>
            <person name="Roberts A."/>
            <person name="Saif S."/>
            <person name="Shea T."/>
            <person name="Shenoy N."/>
            <person name="Sisk P."/>
            <person name="Stolte C."/>
            <person name="Sykes S."/>
            <person name="Wortman J."/>
            <person name="Nusbaum C."/>
            <person name="Birren B."/>
        </authorList>
    </citation>
    <scope>NUCLEOTIDE SEQUENCE [LARGE SCALE GENOMIC DNA]</scope>
    <source>
        <strain evidence="2">ATCC 700633</strain>
    </source>
</reference>
<dbReference type="SUPFAM" id="SSF55804">
    <property type="entry name" value="Phoshotransferase/anion transport protein"/>
    <property type="match status" value="1"/>
</dbReference>
<dbReference type="InterPro" id="IPR051541">
    <property type="entry name" value="PTS_SugarTrans_NitroReg"/>
</dbReference>
<dbReference type="InterPro" id="IPR002178">
    <property type="entry name" value="PTS_EIIA_type-2_dom"/>
</dbReference>
<dbReference type="InterPro" id="IPR016152">
    <property type="entry name" value="PTrfase/Anion_transptr"/>
</dbReference>
<sequence length="159" mass="18055">MTIISQLVNKTLINLEGVGEDKKELLQKLSKTLFDKGFVTDGFASAIMEREEEFPTGLRLEKTAVAIPHTYSEYVKKPFIYIVKLSKPITFIQMGTSDEEVPVNFVIVLGISEPKNQTGLLVELMNIFGQDEFITKLQNAKSEEEVYQLFVTVEMEEEL</sequence>
<gene>
    <name evidence="2" type="ORF">HMPREF0446_01388</name>
</gene>
<dbReference type="PROSITE" id="PS51094">
    <property type="entry name" value="PTS_EIIA_TYPE_2"/>
    <property type="match status" value="1"/>
</dbReference>
<proteinExistence type="predicted"/>
<dbReference type="RefSeq" id="WP_006703664.1">
    <property type="nucleotide sequence ID" value="NZ_KI391971.1"/>
</dbReference>
<dbReference type="Proteomes" id="UP000002939">
    <property type="component" value="Unassembled WGS sequence"/>
</dbReference>
<protein>
    <recommendedName>
        <fullName evidence="1">PTS EIIA type-2 domain-containing protein</fullName>
    </recommendedName>
</protein>
<dbReference type="eggNOG" id="COG1762">
    <property type="taxonomic scope" value="Bacteria"/>
</dbReference>
<accession>D0BN53</accession>
<organism evidence="2 3">
    <name type="scientific">Granulicatella elegans ATCC 700633</name>
    <dbReference type="NCBI Taxonomy" id="626369"/>
    <lineage>
        <taxon>Bacteria</taxon>
        <taxon>Bacillati</taxon>
        <taxon>Bacillota</taxon>
        <taxon>Bacilli</taxon>
        <taxon>Lactobacillales</taxon>
        <taxon>Carnobacteriaceae</taxon>
        <taxon>Granulicatella</taxon>
    </lineage>
</organism>